<evidence type="ECO:0000313" key="2">
    <source>
        <dbReference type="Proteomes" id="UP000094819"/>
    </source>
</evidence>
<sequence>MTGHTIVVGTSLSKLTPQGTVGDGFDVHVAIGITKSGAQPSDKAKPQHAVSELTARTVCHTVLMAISLVSACHELTIANMDEKTKAGTDLAQLERQWQMLVYEMAWKTCTKDGRMKMGHNVEFSKLTTCRAFDKAVGLQSAHPKAFLSFLRLRYKVRPNPLLSPKVLTDVRAWGTNSAKRIKQWVAEEPEKRDVVEYIEQVNDPYVTFFLARGAIKEALKSQKD</sequence>
<protein>
    <submittedName>
        <fullName evidence="1">Uncharacterized protein</fullName>
    </submittedName>
</protein>
<reference evidence="1 2" key="1">
    <citation type="submission" date="2016-06" db="EMBL/GenBank/DDBJ databases">
        <title>Evolution of pathogenesis and genome organization in the Tremellales.</title>
        <authorList>
            <person name="Cuomo C."/>
            <person name="Litvintseva A."/>
            <person name="Heitman J."/>
            <person name="Chen Y."/>
            <person name="Sun S."/>
            <person name="Springer D."/>
            <person name="Dromer F."/>
            <person name="Young S."/>
            <person name="Zeng Q."/>
            <person name="Chapman S."/>
            <person name="Gujja S."/>
            <person name="Saif S."/>
            <person name="Birren B."/>
        </authorList>
    </citation>
    <scope>NUCLEOTIDE SEQUENCE [LARGE SCALE GENOMIC DNA]</scope>
    <source>
        <strain evidence="1 2">CBS 7118</strain>
    </source>
</reference>
<organism evidence="1 2">
    <name type="scientific">Cryptococcus wingfieldii CBS 7118</name>
    <dbReference type="NCBI Taxonomy" id="1295528"/>
    <lineage>
        <taxon>Eukaryota</taxon>
        <taxon>Fungi</taxon>
        <taxon>Dikarya</taxon>
        <taxon>Basidiomycota</taxon>
        <taxon>Agaricomycotina</taxon>
        <taxon>Tremellomycetes</taxon>
        <taxon>Tremellales</taxon>
        <taxon>Cryptococcaceae</taxon>
        <taxon>Cryptococcus</taxon>
    </lineage>
</organism>
<keyword evidence="2" id="KW-1185">Reference proteome</keyword>
<dbReference type="AlphaFoldDB" id="A0A1E3JR65"/>
<gene>
    <name evidence="1" type="ORF">L198_02217</name>
</gene>
<dbReference type="GeneID" id="30191430"/>
<dbReference type="EMBL" id="AWGH01000005">
    <property type="protein sequence ID" value="ODO03371.1"/>
    <property type="molecule type" value="Genomic_DNA"/>
</dbReference>
<dbReference type="RefSeq" id="XP_019033422.1">
    <property type="nucleotide sequence ID" value="XM_019174370.1"/>
</dbReference>
<proteinExistence type="predicted"/>
<name>A0A1E3JR65_9TREE</name>
<accession>A0A1E3JR65</accession>
<comment type="caution">
    <text evidence="1">The sequence shown here is derived from an EMBL/GenBank/DDBJ whole genome shotgun (WGS) entry which is preliminary data.</text>
</comment>
<evidence type="ECO:0000313" key="1">
    <source>
        <dbReference type="EMBL" id="ODO03371.1"/>
    </source>
</evidence>
<dbReference type="Proteomes" id="UP000094819">
    <property type="component" value="Unassembled WGS sequence"/>
</dbReference>